<dbReference type="CDD" id="cd01099">
    <property type="entry name" value="PAN_AP_HGF"/>
    <property type="match status" value="1"/>
</dbReference>
<dbReference type="GO" id="GO:0009653">
    <property type="term" value="P:anatomical structure morphogenesis"/>
    <property type="evidence" value="ECO:0007669"/>
    <property type="project" value="TreeGrafter"/>
</dbReference>
<name>A0A914DCP6_9BILA</name>
<sequence length="542" mass="62036">MSRTSSIYPSEFPSPRSLAAKPNEYPVIPIDPKNSKFAVKNFNRQKPFDYFNSISDKSPKNSLNEAIDAPIIYSKANSRDDLEEQVNPSFSNHKKVPHAVELDISKPLREKIETIAKKLGLRQTAQRIVSNRQTSFEFNQAKVGKPILRGYKISNKAIHDSYVRVGMPSNKERLTKLLQRFRQIHAVSINSLSTVKPNMHKDSIPSLSQRPIMHAVANSADEPEGGIIETTTEKNFEAFTIQAKPYSNRLSKMILVHHETDIPKNLITVPTKDIEEKTPEIVTENPLLVQTSKISKNFERHSKGKMIIEDNKIVIKSTSKEIKPKEKPEEICETSNGYYVVGPKKEKFKCSSMNYFPKMQRCEIYSILAEPHGPGNLIVNDDVVYAEKFCVPMTHTKCEPDSHFILHVQKKIVKNSIRSAFSNSITTCLQQCLNSLNCKTASFDSNRNKCYLHSKMYEENSEFVEDAEDGWVLIENSCILNENPPQKSHFSTSDSNYQWSEWSECKYRAAGRQVRVRTRKCEEQCPDRGIQIERCEARRRRA</sequence>
<dbReference type="InterPro" id="IPR003609">
    <property type="entry name" value="Pan_app"/>
</dbReference>
<organism evidence="3 4">
    <name type="scientific">Acrobeloides nanus</name>
    <dbReference type="NCBI Taxonomy" id="290746"/>
    <lineage>
        <taxon>Eukaryota</taxon>
        <taxon>Metazoa</taxon>
        <taxon>Ecdysozoa</taxon>
        <taxon>Nematoda</taxon>
        <taxon>Chromadorea</taxon>
        <taxon>Rhabditida</taxon>
        <taxon>Tylenchina</taxon>
        <taxon>Cephalobomorpha</taxon>
        <taxon>Cephaloboidea</taxon>
        <taxon>Cephalobidae</taxon>
        <taxon>Acrobeloides</taxon>
    </lineage>
</organism>
<accession>A0A914DCP6</accession>
<keyword evidence="3" id="KW-1185">Reference proteome</keyword>
<evidence type="ECO:0000313" key="3">
    <source>
        <dbReference type="Proteomes" id="UP000887540"/>
    </source>
</evidence>
<dbReference type="SUPFAM" id="SSF57414">
    <property type="entry name" value="Hairpin loop containing domain-like"/>
    <property type="match status" value="1"/>
</dbReference>
<evidence type="ECO:0000313" key="4">
    <source>
        <dbReference type="WBParaSite" id="ACRNAN_scaffold22.g27120.t1"/>
    </source>
</evidence>
<evidence type="ECO:0000256" key="1">
    <source>
        <dbReference type="SAM" id="MobiDB-lite"/>
    </source>
</evidence>
<dbReference type="PANTHER" id="PTHR47327:SF22">
    <property type="entry name" value="APPLE DOMAIN-CONTAINING PROTEIN"/>
    <property type="match status" value="1"/>
</dbReference>
<dbReference type="PANTHER" id="PTHR47327">
    <property type="entry name" value="FI18240P1-RELATED"/>
    <property type="match status" value="1"/>
</dbReference>
<dbReference type="Proteomes" id="UP000887540">
    <property type="component" value="Unplaced"/>
</dbReference>
<dbReference type="Gene3D" id="3.50.4.10">
    <property type="entry name" value="Hepatocyte Growth Factor"/>
    <property type="match status" value="1"/>
</dbReference>
<dbReference type="SMART" id="SM00473">
    <property type="entry name" value="PAN_AP"/>
    <property type="match status" value="1"/>
</dbReference>
<proteinExistence type="predicted"/>
<feature type="domain" description="Apple" evidence="2">
    <location>
        <begin position="398"/>
        <end position="478"/>
    </location>
</feature>
<dbReference type="PROSITE" id="PS50948">
    <property type="entry name" value="PAN"/>
    <property type="match status" value="1"/>
</dbReference>
<protein>
    <submittedName>
        <fullName evidence="4">Apple domain-containing protein</fullName>
    </submittedName>
</protein>
<evidence type="ECO:0000259" key="2">
    <source>
        <dbReference type="PROSITE" id="PS50948"/>
    </source>
</evidence>
<dbReference type="Pfam" id="PF00024">
    <property type="entry name" value="PAN_1"/>
    <property type="match status" value="1"/>
</dbReference>
<dbReference type="AlphaFoldDB" id="A0A914DCP6"/>
<dbReference type="WBParaSite" id="ACRNAN_scaffold22.g27120.t1">
    <property type="protein sequence ID" value="ACRNAN_scaffold22.g27120.t1"/>
    <property type="gene ID" value="ACRNAN_scaffold22.g27120"/>
</dbReference>
<dbReference type="InterPro" id="IPR052774">
    <property type="entry name" value="Celegans_DevNeuronal_Protein"/>
</dbReference>
<feature type="region of interest" description="Disordered" evidence="1">
    <location>
        <begin position="1"/>
        <end position="25"/>
    </location>
</feature>
<reference evidence="4" key="1">
    <citation type="submission" date="2022-11" db="UniProtKB">
        <authorList>
            <consortium name="WormBaseParasite"/>
        </authorList>
    </citation>
    <scope>IDENTIFICATION</scope>
</reference>